<dbReference type="Proteomes" id="UP000001817">
    <property type="component" value="Chromosome 1"/>
</dbReference>
<dbReference type="PANTHER" id="PTHR42760">
    <property type="entry name" value="SHORT-CHAIN DEHYDROGENASES/REDUCTASES FAMILY MEMBER"/>
    <property type="match status" value="1"/>
</dbReference>
<accession>Q140J4</accession>
<dbReference type="PRINTS" id="PR00080">
    <property type="entry name" value="SDRFAMILY"/>
</dbReference>
<dbReference type="EMBL" id="CP000270">
    <property type="protein sequence ID" value="ABE30245.1"/>
    <property type="molecule type" value="Genomic_DNA"/>
</dbReference>
<dbReference type="InterPro" id="IPR020904">
    <property type="entry name" value="Sc_DH/Rdtase_CS"/>
</dbReference>
<evidence type="ECO:0000256" key="2">
    <source>
        <dbReference type="ARBA" id="ARBA00023002"/>
    </source>
</evidence>
<dbReference type="GO" id="GO:0004316">
    <property type="term" value="F:3-oxoacyl-[acyl-carrier-protein] reductase (NADPH) activity"/>
    <property type="evidence" value="ECO:0007669"/>
    <property type="project" value="UniProtKB-EC"/>
</dbReference>
<dbReference type="OrthoDB" id="196630at2"/>
<dbReference type="RefSeq" id="WP_011487942.1">
    <property type="nucleotide sequence ID" value="NC_007951.1"/>
</dbReference>
<dbReference type="Gene3D" id="3.40.50.720">
    <property type="entry name" value="NAD(P)-binding Rossmann-like Domain"/>
    <property type="match status" value="1"/>
</dbReference>
<dbReference type="PROSITE" id="PS00061">
    <property type="entry name" value="ADH_SHORT"/>
    <property type="match status" value="1"/>
</dbReference>
<dbReference type="FunFam" id="3.40.50.720:FF:000173">
    <property type="entry name" value="3-oxoacyl-[acyl-carrier protein] reductase"/>
    <property type="match status" value="1"/>
</dbReference>
<keyword evidence="5" id="KW-1185">Reference proteome</keyword>
<dbReference type="GO" id="GO:0030497">
    <property type="term" value="P:fatty acid elongation"/>
    <property type="evidence" value="ECO:0007669"/>
    <property type="project" value="TreeGrafter"/>
</dbReference>
<dbReference type="EC" id="1.1.1.100" evidence="4"/>
<dbReference type="InterPro" id="IPR057326">
    <property type="entry name" value="KR_dom"/>
</dbReference>
<sequence length="248" mass="26637">MNRYDFAGRTALVTGGAQGIGYEIAQRLLESNAEVTLWDFDREACEAAQRTLSSKGKVDIDIVDITDAEEVSRAAGRMATARGHIDVLVHNAGGSGPEGTVSTYAADDWRRVIELNLNATFYVNQAVVRHMSQHGYGRIVNISSIAALEGPAKAPAYAAAKAGVISVTRSLARETATQNISVNSISPAAVKTRFYDGLSETFVTTVLSKIARQRFLTVEETASLVCWLASEDNSFTTGENFNLAGARN</sequence>
<proteinExistence type="inferred from homology"/>
<dbReference type="Pfam" id="PF13561">
    <property type="entry name" value="adh_short_C2"/>
    <property type="match status" value="1"/>
</dbReference>
<dbReference type="PANTHER" id="PTHR42760:SF40">
    <property type="entry name" value="3-OXOACYL-[ACYL-CARRIER-PROTEIN] REDUCTASE, CHLOROPLASTIC"/>
    <property type="match status" value="1"/>
</dbReference>
<evidence type="ECO:0000256" key="1">
    <source>
        <dbReference type="ARBA" id="ARBA00006484"/>
    </source>
</evidence>
<dbReference type="PATRIC" id="fig|266265.5.peg.1774"/>
<organism evidence="4 5">
    <name type="scientific">Paraburkholderia xenovorans (strain LB400)</name>
    <dbReference type="NCBI Taxonomy" id="266265"/>
    <lineage>
        <taxon>Bacteria</taxon>
        <taxon>Pseudomonadati</taxon>
        <taxon>Pseudomonadota</taxon>
        <taxon>Betaproteobacteria</taxon>
        <taxon>Burkholderiales</taxon>
        <taxon>Burkholderiaceae</taxon>
        <taxon>Paraburkholderia</taxon>
    </lineage>
</organism>
<gene>
    <name evidence="4" type="ORF">Bxe_A2719</name>
</gene>
<dbReference type="STRING" id="266265.Bxe_A2719"/>
<dbReference type="AlphaFoldDB" id="Q140J4"/>
<evidence type="ECO:0000259" key="3">
    <source>
        <dbReference type="SMART" id="SM00822"/>
    </source>
</evidence>
<dbReference type="CDD" id="cd05233">
    <property type="entry name" value="SDR_c"/>
    <property type="match status" value="1"/>
</dbReference>
<dbReference type="KEGG" id="bxb:DR64_403"/>
<keyword evidence="2 4" id="KW-0560">Oxidoreductase</keyword>
<dbReference type="PRINTS" id="PR00081">
    <property type="entry name" value="GDHRDH"/>
</dbReference>
<dbReference type="InterPro" id="IPR036291">
    <property type="entry name" value="NAD(P)-bd_dom_sf"/>
</dbReference>
<evidence type="ECO:0000313" key="4">
    <source>
        <dbReference type="EMBL" id="ABE30245.1"/>
    </source>
</evidence>
<name>Q140J4_PARXL</name>
<dbReference type="InterPro" id="IPR002347">
    <property type="entry name" value="SDR_fam"/>
</dbReference>
<protein>
    <submittedName>
        <fullName evidence="4">3-oxoacyl-(Acyl-carrier protein)reductase</fullName>
        <ecNumber evidence="4">1.1.1.100</ecNumber>
    </submittedName>
</protein>
<comment type="similarity">
    <text evidence="1">Belongs to the short-chain dehydrogenases/reductases (SDR) family.</text>
</comment>
<dbReference type="SMART" id="SM00822">
    <property type="entry name" value="PKS_KR"/>
    <property type="match status" value="1"/>
</dbReference>
<dbReference type="KEGG" id="bxe:Bxe_A2719"/>
<dbReference type="eggNOG" id="COG1028">
    <property type="taxonomic scope" value="Bacteria"/>
</dbReference>
<reference evidence="4 5" key="1">
    <citation type="journal article" date="2006" name="Proc. Natl. Acad. Sci. U.S.A.">
        <title>Burkholderia xenovorans LB400 harbors a multi-replicon, 9.73-Mbp genome shaped for versatility.</title>
        <authorList>
            <person name="Chain P.S."/>
            <person name="Denef V.J."/>
            <person name="Konstantinidis K.T."/>
            <person name="Vergez L.M."/>
            <person name="Agullo L."/>
            <person name="Reyes V.L."/>
            <person name="Hauser L."/>
            <person name="Cordova M."/>
            <person name="Gomez L."/>
            <person name="Gonzalez M."/>
            <person name="Land M."/>
            <person name="Lao V."/>
            <person name="Larimer F."/>
            <person name="LiPuma J.J."/>
            <person name="Mahenthiralingam E."/>
            <person name="Malfatti S.A."/>
            <person name="Marx C.J."/>
            <person name="Parnell J.J."/>
            <person name="Ramette A."/>
            <person name="Richardson P."/>
            <person name="Seeger M."/>
            <person name="Smith D."/>
            <person name="Spilker T."/>
            <person name="Sul W.J."/>
            <person name="Tsoi T.V."/>
            <person name="Ulrich L.E."/>
            <person name="Zhulin I.B."/>
            <person name="Tiedje J.M."/>
        </authorList>
    </citation>
    <scope>NUCLEOTIDE SEQUENCE [LARGE SCALE GENOMIC DNA]</scope>
    <source>
        <strain evidence="4 5">LB400</strain>
    </source>
</reference>
<feature type="domain" description="Ketoreductase" evidence="3">
    <location>
        <begin position="9"/>
        <end position="188"/>
    </location>
</feature>
<dbReference type="SUPFAM" id="SSF51735">
    <property type="entry name" value="NAD(P)-binding Rossmann-fold domains"/>
    <property type="match status" value="1"/>
</dbReference>
<evidence type="ECO:0000313" key="5">
    <source>
        <dbReference type="Proteomes" id="UP000001817"/>
    </source>
</evidence>